<dbReference type="GO" id="GO:0001174">
    <property type="term" value="P:transcriptional start site selection at RNA polymerase II promoter"/>
    <property type="evidence" value="ECO:0007669"/>
    <property type="project" value="EnsemblFungi"/>
</dbReference>
<evidence type="ECO:0000256" key="2">
    <source>
        <dbReference type="ARBA" id="ARBA00022257"/>
    </source>
</evidence>
<gene>
    <name evidence="13" type="ORF">CANTADRAFT_116443</name>
</gene>
<evidence type="ECO:0000256" key="11">
    <source>
        <dbReference type="SAM" id="MobiDB-lite"/>
    </source>
</evidence>
<evidence type="ECO:0000256" key="5">
    <source>
        <dbReference type="ARBA" id="ARBA00022833"/>
    </source>
</evidence>
<evidence type="ECO:0000256" key="8">
    <source>
        <dbReference type="ARBA" id="ARBA00033277"/>
    </source>
</evidence>
<evidence type="ECO:0000313" key="14">
    <source>
        <dbReference type="Proteomes" id="UP000094285"/>
    </source>
</evidence>
<dbReference type="SUPFAM" id="SSF57850">
    <property type="entry name" value="RING/U-box"/>
    <property type="match status" value="1"/>
</dbReference>
<dbReference type="PANTHER" id="PTHR12683">
    <property type="entry name" value="CDK-ACTIVATING KINASE ASSEMBLY FACTOR MAT1"/>
    <property type="match status" value="1"/>
</dbReference>
<dbReference type="EMBL" id="KV453909">
    <property type="protein sequence ID" value="ODV81657.1"/>
    <property type="molecule type" value="Genomic_DNA"/>
</dbReference>
<feature type="region of interest" description="Disordered" evidence="11">
    <location>
        <begin position="236"/>
        <end position="261"/>
    </location>
</feature>
<dbReference type="GO" id="GO:0061575">
    <property type="term" value="F:cyclin-dependent protein serine/threonine kinase activator activity"/>
    <property type="evidence" value="ECO:0007669"/>
    <property type="project" value="EnsemblFungi"/>
</dbReference>
<keyword evidence="5" id="KW-0862">Zinc</keyword>
<keyword evidence="10" id="KW-0175">Coiled coil</keyword>
<dbReference type="InterPro" id="IPR013083">
    <property type="entry name" value="Znf_RING/FYVE/PHD"/>
</dbReference>
<dbReference type="GO" id="GO:0006357">
    <property type="term" value="P:regulation of transcription by RNA polymerase II"/>
    <property type="evidence" value="ECO:0007669"/>
    <property type="project" value="TreeGrafter"/>
</dbReference>
<dbReference type="GO" id="GO:0070985">
    <property type="term" value="C:transcription factor TFIIK complex"/>
    <property type="evidence" value="ECO:0007669"/>
    <property type="project" value="EnsemblFungi"/>
</dbReference>
<dbReference type="PROSITE" id="PS50089">
    <property type="entry name" value="ZF_RING_2"/>
    <property type="match status" value="1"/>
</dbReference>
<sequence length="340" mass="40255">MIGLEDERTKDMCPICKTDKYLSPNMTFLINPECYHKICESCVDRIFSLGPAPCPYPKCGKILRKNKFKKQIFDDILIEREIDIRKRISNIFNKTEEDFPSLDEYNQYLEKVENVIFNLNNGVDKEKTEEEVNKYEAENKIEILEKSMRESQKNSDFTKYQEAVERLKQEKLRIQKQMEIEDIQYQKQQQQELLDKLSSSNTANSDEIIKQQQSNMQKRSQFRKRQLQQLTSQLDQNFSKNNPLTKKEVDNEPKAPFTPFQGDRELKKRYELLPIPRDVDDLLDIDNHADETYQDPYVNKLAKNKEYLGAGWRLHTVFERALDEAFMGLGCFIEKEKMVS</sequence>
<keyword evidence="14" id="KW-1185">Reference proteome</keyword>
<dbReference type="GO" id="GO:0008270">
    <property type="term" value="F:zinc ion binding"/>
    <property type="evidence" value="ECO:0007669"/>
    <property type="project" value="UniProtKB-KW"/>
</dbReference>
<dbReference type="InterPro" id="IPR004575">
    <property type="entry name" value="MAT1/Tfb3"/>
</dbReference>
<keyword evidence="6" id="KW-0539">Nucleus</keyword>
<dbReference type="AlphaFoldDB" id="A0A1E4SQE0"/>
<dbReference type="PROSITE" id="PS00518">
    <property type="entry name" value="ZF_RING_1"/>
    <property type="match status" value="1"/>
</dbReference>
<dbReference type="CDD" id="cd16573">
    <property type="entry name" value="RING-HC_TFB3-like"/>
    <property type="match status" value="1"/>
</dbReference>
<evidence type="ECO:0000256" key="6">
    <source>
        <dbReference type="ARBA" id="ARBA00023242"/>
    </source>
</evidence>
<dbReference type="RefSeq" id="XP_020066779.1">
    <property type="nucleotide sequence ID" value="XM_020206205.1"/>
</dbReference>
<evidence type="ECO:0000256" key="1">
    <source>
        <dbReference type="ARBA" id="ARBA00004123"/>
    </source>
</evidence>
<dbReference type="InterPro" id="IPR015877">
    <property type="entry name" value="MAT1_centre"/>
</dbReference>
<accession>A0A1E4SQE0</accession>
<dbReference type="InterPro" id="IPR001841">
    <property type="entry name" value="Znf_RING"/>
</dbReference>
<feature type="coiled-coil region" evidence="10">
    <location>
        <begin position="125"/>
        <end position="200"/>
    </location>
</feature>
<dbReference type="Pfam" id="PF17121">
    <property type="entry name" value="zf-C3HC4_5"/>
    <property type="match status" value="1"/>
</dbReference>
<dbReference type="OrthoDB" id="5963at2759"/>
<evidence type="ECO:0000256" key="4">
    <source>
        <dbReference type="ARBA" id="ARBA00022771"/>
    </source>
</evidence>
<organism evidence="13 14">
    <name type="scientific">Suhomyces tanzawaensis NRRL Y-17324</name>
    <dbReference type="NCBI Taxonomy" id="984487"/>
    <lineage>
        <taxon>Eukaryota</taxon>
        <taxon>Fungi</taxon>
        <taxon>Dikarya</taxon>
        <taxon>Ascomycota</taxon>
        <taxon>Saccharomycotina</taxon>
        <taxon>Pichiomycetes</taxon>
        <taxon>Debaryomycetaceae</taxon>
        <taxon>Suhomyces</taxon>
    </lineage>
</organism>
<reference evidence="14" key="1">
    <citation type="submission" date="2016-05" db="EMBL/GenBank/DDBJ databases">
        <title>Comparative genomics of biotechnologically important yeasts.</title>
        <authorList>
            <consortium name="DOE Joint Genome Institute"/>
            <person name="Riley R."/>
            <person name="Haridas S."/>
            <person name="Wolfe K.H."/>
            <person name="Lopes M.R."/>
            <person name="Hittinger C.T."/>
            <person name="Goker M."/>
            <person name="Salamov A."/>
            <person name="Wisecaver J."/>
            <person name="Long T.M."/>
            <person name="Aerts A.L."/>
            <person name="Barry K."/>
            <person name="Choi C."/>
            <person name="Clum A."/>
            <person name="Coughlan A.Y."/>
            <person name="Deshpande S."/>
            <person name="Douglass A.P."/>
            <person name="Hanson S.J."/>
            <person name="Klenk H.-P."/>
            <person name="Labutti K."/>
            <person name="Lapidus A."/>
            <person name="Lindquist E."/>
            <person name="Lipzen A."/>
            <person name="Meier-Kolthoff J.P."/>
            <person name="Ohm R.A."/>
            <person name="Otillar R.P."/>
            <person name="Pangilinan J."/>
            <person name="Peng Y."/>
            <person name="Rokas A."/>
            <person name="Rosa C.A."/>
            <person name="Scheuner C."/>
            <person name="Sibirny A.A."/>
            <person name="Slot J.C."/>
            <person name="Stielow J.B."/>
            <person name="Sun H."/>
            <person name="Kurtzman C.P."/>
            <person name="Blackwell M."/>
            <person name="Grigoriev I.V."/>
            <person name="Jeffries T.W."/>
        </authorList>
    </citation>
    <scope>NUCLEOTIDE SEQUENCE [LARGE SCALE GENOMIC DNA]</scope>
    <source>
        <strain evidence="14">NRRL Y-17324</strain>
    </source>
</reference>
<protein>
    <recommendedName>
        <fullName evidence="2">RNA polymerase II transcription factor B subunit 3</fullName>
    </recommendedName>
    <alternativeName>
        <fullName evidence="8">RNA polymerase II transcription factor B 38 kDa subunit</fullName>
    </alternativeName>
    <alternativeName>
        <fullName evidence="7">RNA polymerase II transcription factor B p38 subunit</fullName>
    </alternativeName>
</protein>
<dbReference type="GeneID" id="30980342"/>
<evidence type="ECO:0000256" key="10">
    <source>
        <dbReference type="SAM" id="Coils"/>
    </source>
</evidence>
<feature type="domain" description="RING-type" evidence="12">
    <location>
        <begin position="13"/>
        <end position="58"/>
    </location>
</feature>
<keyword evidence="3" id="KW-0479">Metal-binding</keyword>
<dbReference type="STRING" id="984487.A0A1E4SQE0"/>
<dbReference type="InterPro" id="IPR017907">
    <property type="entry name" value="Znf_RING_CS"/>
</dbReference>
<dbReference type="PANTHER" id="PTHR12683:SF13">
    <property type="entry name" value="CDK-ACTIVATING KINASE ASSEMBLY FACTOR MAT1"/>
    <property type="match status" value="1"/>
</dbReference>
<dbReference type="FunFam" id="3.30.40.10:FF:000037">
    <property type="entry name" value="Cdk-activating kinase assembly factor MAT1, centre"/>
    <property type="match status" value="1"/>
</dbReference>
<evidence type="ECO:0000313" key="13">
    <source>
        <dbReference type="EMBL" id="ODV81657.1"/>
    </source>
</evidence>
<dbReference type="GO" id="GO:0006289">
    <property type="term" value="P:nucleotide-excision repair"/>
    <property type="evidence" value="ECO:0007669"/>
    <property type="project" value="EnsemblFungi"/>
</dbReference>
<evidence type="ECO:0000259" key="12">
    <source>
        <dbReference type="PROSITE" id="PS50089"/>
    </source>
</evidence>
<evidence type="ECO:0000256" key="3">
    <source>
        <dbReference type="ARBA" id="ARBA00022723"/>
    </source>
</evidence>
<dbReference type="Gene3D" id="3.30.40.10">
    <property type="entry name" value="Zinc/RING finger domain, C3HC4 (zinc finger)"/>
    <property type="match status" value="1"/>
</dbReference>
<dbReference type="Pfam" id="PF06391">
    <property type="entry name" value="MAT1"/>
    <property type="match status" value="1"/>
</dbReference>
<evidence type="ECO:0000256" key="9">
    <source>
        <dbReference type="PROSITE-ProRule" id="PRU00175"/>
    </source>
</evidence>
<proteinExistence type="predicted"/>
<name>A0A1E4SQE0_9ASCO</name>
<dbReference type="NCBIfam" id="TIGR00570">
    <property type="entry name" value="cdk7"/>
    <property type="match status" value="1"/>
</dbReference>
<dbReference type="Proteomes" id="UP000094285">
    <property type="component" value="Unassembled WGS sequence"/>
</dbReference>
<evidence type="ECO:0000256" key="7">
    <source>
        <dbReference type="ARBA" id="ARBA00029873"/>
    </source>
</evidence>
<keyword evidence="4 9" id="KW-0863">Zinc-finger</keyword>
<comment type="subcellular location">
    <subcellularLocation>
        <location evidence="1">Nucleus</location>
    </subcellularLocation>
</comment>